<evidence type="ECO:0000256" key="2">
    <source>
        <dbReference type="ARBA" id="ARBA00022679"/>
    </source>
</evidence>
<dbReference type="EMBL" id="RBII01000001">
    <property type="protein sequence ID" value="RKQ71917.1"/>
    <property type="molecule type" value="Genomic_DNA"/>
</dbReference>
<dbReference type="GO" id="GO:0006654">
    <property type="term" value="P:phosphatidic acid biosynthetic process"/>
    <property type="evidence" value="ECO:0007669"/>
    <property type="project" value="TreeGrafter"/>
</dbReference>
<dbReference type="GO" id="GO:0003841">
    <property type="term" value="F:1-acylglycerol-3-phosphate O-acyltransferase activity"/>
    <property type="evidence" value="ECO:0007669"/>
    <property type="project" value="TreeGrafter"/>
</dbReference>
<organism evidence="5 6">
    <name type="scientific">Litorimonas taeanensis</name>
    <dbReference type="NCBI Taxonomy" id="568099"/>
    <lineage>
        <taxon>Bacteria</taxon>
        <taxon>Pseudomonadati</taxon>
        <taxon>Pseudomonadota</taxon>
        <taxon>Alphaproteobacteria</taxon>
        <taxon>Maricaulales</taxon>
        <taxon>Robiginitomaculaceae</taxon>
    </lineage>
</organism>
<dbReference type="Proteomes" id="UP000282211">
    <property type="component" value="Unassembled WGS sequence"/>
</dbReference>
<dbReference type="SMART" id="SM00563">
    <property type="entry name" value="PlsC"/>
    <property type="match status" value="1"/>
</dbReference>
<keyword evidence="2 5" id="KW-0808">Transferase</keyword>
<evidence type="ECO:0000313" key="6">
    <source>
        <dbReference type="Proteomes" id="UP000282211"/>
    </source>
</evidence>
<dbReference type="InParanoid" id="A0A420WLL8"/>
<evidence type="ECO:0000256" key="3">
    <source>
        <dbReference type="ARBA" id="ARBA00023315"/>
    </source>
</evidence>
<dbReference type="InterPro" id="IPR002123">
    <property type="entry name" value="Plipid/glycerol_acylTrfase"/>
</dbReference>
<dbReference type="PANTHER" id="PTHR10434">
    <property type="entry name" value="1-ACYL-SN-GLYCEROL-3-PHOSPHATE ACYLTRANSFERASE"/>
    <property type="match status" value="1"/>
</dbReference>
<keyword evidence="6" id="KW-1185">Reference proteome</keyword>
<reference evidence="5 6" key="1">
    <citation type="submission" date="2018-10" db="EMBL/GenBank/DDBJ databases">
        <title>Genomic Encyclopedia of Type Strains, Phase IV (KMG-IV): sequencing the most valuable type-strain genomes for metagenomic binning, comparative biology and taxonomic classification.</title>
        <authorList>
            <person name="Goeker M."/>
        </authorList>
    </citation>
    <scope>NUCLEOTIDE SEQUENCE [LARGE SCALE GENOMIC DNA]</scope>
    <source>
        <strain evidence="5 6">DSM 22008</strain>
    </source>
</reference>
<dbReference type="FunCoup" id="A0A420WLL8">
    <property type="interactions" value="289"/>
</dbReference>
<dbReference type="Pfam" id="PF01553">
    <property type="entry name" value="Acyltransferase"/>
    <property type="match status" value="1"/>
</dbReference>
<sequence length="183" mass="20554">MGNRFSRWLGQTIMNMMGWTIKGSFPDEKKLIIIGAPHTSNWDLILAMSAMLSVGLRFSWMMKKEAFFWPLGNLWKALGGIPIDRGGDVDVVGQISEYFENNDNVWIGLTPEGTRTKVDSFKKGYLRIAYGTNVPLFIIGINAPTKQVVLEKIWKTTGDMEKDNAAVKAFFDDNFKGIVPKNG</sequence>
<dbReference type="AlphaFoldDB" id="A0A420WLL8"/>
<comment type="pathway">
    <text evidence="1">Lipid metabolism.</text>
</comment>
<gene>
    <name evidence="5" type="ORF">DES40_1249</name>
</gene>
<evidence type="ECO:0000259" key="4">
    <source>
        <dbReference type="SMART" id="SM00563"/>
    </source>
</evidence>
<dbReference type="PANTHER" id="PTHR10434:SF9">
    <property type="entry name" value="PHOSPHOLIPID_GLYCEROL ACYLTRANSFERASE DOMAIN-CONTAINING PROTEIN"/>
    <property type="match status" value="1"/>
</dbReference>
<proteinExistence type="predicted"/>
<dbReference type="SUPFAM" id="SSF69593">
    <property type="entry name" value="Glycerol-3-phosphate (1)-acyltransferase"/>
    <property type="match status" value="1"/>
</dbReference>
<protein>
    <submittedName>
        <fullName evidence="5">Acyltransferase-like protein</fullName>
    </submittedName>
</protein>
<evidence type="ECO:0000313" key="5">
    <source>
        <dbReference type="EMBL" id="RKQ71917.1"/>
    </source>
</evidence>
<feature type="domain" description="Phospholipid/glycerol acyltransferase" evidence="4">
    <location>
        <begin position="32"/>
        <end position="144"/>
    </location>
</feature>
<name>A0A420WLL8_9PROT</name>
<keyword evidence="3 5" id="KW-0012">Acyltransferase</keyword>
<evidence type="ECO:0000256" key="1">
    <source>
        <dbReference type="ARBA" id="ARBA00005189"/>
    </source>
</evidence>
<comment type="caution">
    <text evidence="5">The sequence shown here is derived from an EMBL/GenBank/DDBJ whole genome shotgun (WGS) entry which is preliminary data.</text>
</comment>
<accession>A0A420WLL8</accession>